<proteinExistence type="predicted"/>
<sequence length="71" mass="7391">MGNPSQGSKHGALYHSSGLEVGEERTDAVPTFTVPGGSVVLLAGTLRDLRSSSRDQQDTAGYCRVAAEEAV</sequence>
<accession>A0A6B0RW02</accession>
<evidence type="ECO:0000256" key="1">
    <source>
        <dbReference type="SAM" id="MobiDB-lite"/>
    </source>
</evidence>
<dbReference type="AlphaFoldDB" id="A0A6B0RW02"/>
<reference evidence="2" key="1">
    <citation type="submission" date="2019-10" db="EMBL/GenBank/DDBJ databases">
        <title>The sequence and de novo assembly of the wild yak genome.</title>
        <authorList>
            <person name="Liu Y."/>
        </authorList>
    </citation>
    <scope>NUCLEOTIDE SEQUENCE [LARGE SCALE GENOMIC DNA]</scope>
    <source>
        <strain evidence="2">WY2019</strain>
    </source>
</reference>
<protein>
    <submittedName>
        <fullName evidence="2">Uncharacterized protein</fullName>
    </submittedName>
</protein>
<evidence type="ECO:0000313" key="2">
    <source>
        <dbReference type="EMBL" id="MXQ93361.1"/>
    </source>
</evidence>
<organism evidence="2 3">
    <name type="scientific">Bos mutus</name>
    <name type="common">wild yak</name>
    <dbReference type="NCBI Taxonomy" id="72004"/>
    <lineage>
        <taxon>Eukaryota</taxon>
        <taxon>Metazoa</taxon>
        <taxon>Chordata</taxon>
        <taxon>Craniata</taxon>
        <taxon>Vertebrata</taxon>
        <taxon>Euteleostomi</taxon>
        <taxon>Mammalia</taxon>
        <taxon>Eutheria</taxon>
        <taxon>Laurasiatheria</taxon>
        <taxon>Artiodactyla</taxon>
        <taxon>Ruminantia</taxon>
        <taxon>Pecora</taxon>
        <taxon>Bovidae</taxon>
        <taxon>Bovinae</taxon>
        <taxon>Bos</taxon>
    </lineage>
</organism>
<name>A0A6B0RW02_9CETA</name>
<dbReference type="Proteomes" id="UP000322234">
    <property type="component" value="Unassembled WGS sequence"/>
</dbReference>
<evidence type="ECO:0000313" key="3">
    <source>
        <dbReference type="Proteomes" id="UP000322234"/>
    </source>
</evidence>
<feature type="region of interest" description="Disordered" evidence="1">
    <location>
        <begin position="1"/>
        <end position="22"/>
    </location>
</feature>
<comment type="caution">
    <text evidence="2">The sequence shown here is derived from an EMBL/GenBank/DDBJ whole genome shotgun (WGS) entry which is preliminary data.</text>
</comment>
<keyword evidence="3" id="KW-1185">Reference proteome</keyword>
<gene>
    <name evidence="2" type="ORF">E5288_WYG021216</name>
</gene>
<dbReference type="EMBL" id="VBQZ03000093">
    <property type="protein sequence ID" value="MXQ93361.1"/>
    <property type="molecule type" value="Genomic_DNA"/>
</dbReference>